<keyword evidence="8 12" id="KW-0472">Membrane</keyword>
<feature type="transmembrane region" description="Helical" evidence="12">
    <location>
        <begin position="140"/>
        <end position="158"/>
    </location>
</feature>
<keyword evidence="9 11" id="KW-0675">Receptor</keyword>
<protein>
    <recommendedName>
        <fullName evidence="12">Olfactory receptor</fullName>
    </recommendedName>
</protein>
<dbReference type="PRINTS" id="PR00245">
    <property type="entry name" value="OLFACTORYR"/>
</dbReference>
<evidence type="ECO:0000256" key="9">
    <source>
        <dbReference type="ARBA" id="ARBA00023170"/>
    </source>
</evidence>
<dbReference type="InterPro" id="IPR017452">
    <property type="entry name" value="GPCR_Rhodpsn_7TM"/>
</dbReference>
<reference evidence="15" key="1">
    <citation type="submission" date="2025-08" db="UniProtKB">
        <authorList>
            <consortium name="RefSeq"/>
        </authorList>
    </citation>
    <scope>IDENTIFICATION</scope>
    <source>
        <strain evidence="15">J_2021</strain>
        <tissue evidence="15">Erythrocytes</tissue>
    </source>
</reference>
<evidence type="ECO:0000256" key="11">
    <source>
        <dbReference type="RuleBase" id="RU000688"/>
    </source>
</evidence>
<organism evidence="14 15">
    <name type="scientific">Xenopus laevis</name>
    <name type="common">African clawed frog</name>
    <dbReference type="NCBI Taxonomy" id="8355"/>
    <lineage>
        <taxon>Eukaryota</taxon>
        <taxon>Metazoa</taxon>
        <taxon>Chordata</taxon>
        <taxon>Craniata</taxon>
        <taxon>Vertebrata</taxon>
        <taxon>Euteleostomi</taxon>
        <taxon>Amphibia</taxon>
        <taxon>Batrachia</taxon>
        <taxon>Anura</taxon>
        <taxon>Pipoidea</taxon>
        <taxon>Pipidae</taxon>
        <taxon>Xenopodinae</taxon>
        <taxon>Xenopus</taxon>
        <taxon>Xenopus</taxon>
    </lineage>
</organism>
<sequence length="340" mass="38771">MENLNQTSGNRFILLGLANNPYMKALSVLIFLIMYIITLSVNSLLIIVVRINSQLQIPMYFFLSNLSIIDISFSSNIVPKLLVITLSQDRSVSFIDCALQMFIHSSLGATECIILAVMAYDRYAAICKPLHYNTIINKRFCRYIPTGCWAVGFINSSIHVTSTFQLPFCRSHHVNHFFCEVPPFFQLSCQDTWFNEVSIYMSACTIGLCSFFLTLISYVYIIPTILKIDSTQGRQKAFSTCASHLTVVSLYYGTTMFMYLRPHSSYSPETDKTVSIIYTVVIPMLNPIIYSLRNRDVKVTIKKIRRQRWLEAHAAGVPAASVYETPSYLNGREVDYKTLY</sequence>
<feature type="transmembrane region" description="Helical" evidence="12">
    <location>
        <begin position="25"/>
        <end position="48"/>
    </location>
</feature>
<dbReference type="GO" id="GO:0004930">
    <property type="term" value="F:G protein-coupled receptor activity"/>
    <property type="evidence" value="ECO:0007669"/>
    <property type="project" value="UniProtKB-KW"/>
</dbReference>
<feature type="transmembrane region" description="Helical" evidence="12">
    <location>
        <begin position="60"/>
        <end position="78"/>
    </location>
</feature>
<keyword evidence="7 11" id="KW-0297">G-protein coupled receptor</keyword>
<evidence type="ECO:0000256" key="7">
    <source>
        <dbReference type="ARBA" id="ARBA00023040"/>
    </source>
</evidence>
<dbReference type="GeneID" id="108699080"/>
<dbReference type="GO" id="GO:0005886">
    <property type="term" value="C:plasma membrane"/>
    <property type="evidence" value="ECO:0007669"/>
    <property type="project" value="UniProtKB-SubCell"/>
</dbReference>
<dbReference type="AlphaFoldDB" id="A0A8J0TLH0"/>
<evidence type="ECO:0000259" key="13">
    <source>
        <dbReference type="PROSITE" id="PS50262"/>
    </source>
</evidence>
<keyword evidence="3 12" id="KW-0716">Sensory transduction</keyword>
<keyword evidence="6 12" id="KW-1133">Transmembrane helix</keyword>
<evidence type="ECO:0000313" key="14">
    <source>
        <dbReference type="Proteomes" id="UP000186698"/>
    </source>
</evidence>
<feature type="transmembrane region" description="Helical" evidence="12">
    <location>
        <begin position="242"/>
        <end position="261"/>
    </location>
</feature>
<dbReference type="PROSITE" id="PS00237">
    <property type="entry name" value="G_PROTEIN_RECEP_F1_1"/>
    <property type="match status" value="1"/>
</dbReference>
<dbReference type="PRINTS" id="PR00237">
    <property type="entry name" value="GPCRRHODOPSN"/>
</dbReference>
<feature type="transmembrane region" description="Helical" evidence="12">
    <location>
        <begin position="98"/>
        <end position="120"/>
    </location>
</feature>
<comment type="similarity">
    <text evidence="11">Belongs to the G-protein coupled receptor 1 family.</text>
</comment>
<proteinExistence type="inferred from homology"/>
<comment type="subcellular location">
    <subcellularLocation>
        <location evidence="1 12">Cell membrane</location>
        <topology evidence="1 12">Multi-pass membrane protein</topology>
    </subcellularLocation>
</comment>
<dbReference type="InterPro" id="IPR000725">
    <property type="entry name" value="Olfact_rcpt"/>
</dbReference>
<feature type="transmembrane region" description="Helical" evidence="12">
    <location>
        <begin position="273"/>
        <end position="292"/>
    </location>
</feature>
<dbReference type="Gene3D" id="1.20.1070.10">
    <property type="entry name" value="Rhodopsin 7-helix transmembrane proteins"/>
    <property type="match status" value="1"/>
</dbReference>
<evidence type="ECO:0000256" key="5">
    <source>
        <dbReference type="ARBA" id="ARBA00022725"/>
    </source>
</evidence>
<dbReference type="GO" id="GO:0004984">
    <property type="term" value="F:olfactory receptor activity"/>
    <property type="evidence" value="ECO:0000318"/>
    <property type="project" value="GO_Central"/>
</dbReference>
<evidence type="ECO:0000256" key="4">
    <source>
        <dbReference type="ARBA" id="ARBA00022692"/>
    </source>
</evidence>
<accession>A0A8J0TLH0</accession>
<keyword evidence="14" id="KW-1185">Reference proteome</keyword>
<dbReference type="PANTHER" id="PTHR26452">
    <property type="entry name" value="OLFACTORY RECEPTOR"/>
    <property type="match status" value="1"/>
</dbReference>
<dbReference type="Proteomes" id="UP000186698">
    <property type="component" value="Chromosome 8L"/>
</dbReference>
<dbReference type="PROSITE" id="PS50262">
    <property type="entry name" value="G_PROTEIN_RECEP_F1_2"/>
    <property type="match status" value="1"/>
</dbReference>
<dbReference type="OrthoDB" id="9895897at2759"/>
<evidence type="ECO:0000256" key="1">
    <source>
        <dbReference type="ARBA" id="ARBA00004651"/>
    </source>
</evidence>
<keyword evidence="10 11" id="KW-0807">Transducer</keyword>
<evidence type="ECO:0000256" key="8">
    <source>
        <dbReference type="ARBA" id="ARBA00023136"/>
    </source>
</evidence>
<evidence type="ECO:0000256" key="10">
    <source>
        <dbReference type="ARBA" id="ARBA00023224"/>
    </source>
</evidence>
<dbReference type="InterPro" id="IPR000276">
    <property type="entry name" value="GPCR_Rhodpsn"/>
</dbReference>
<feature type="transmembrane region" description="Helical" evidence="12">
    <location>
        <begin position="197"/>
        <end position="221"/>
    </location>
</feature>
<dbReference type="RefSeq" id="XP_018086431.2">
    <property type="nucleotide sequence ID" value="XM_018230942.2"/>
</dbReference>
<dbReference type="GO" id="GO:0005549">
    <property type="term" value="F:odorant binding"/>
    <property type="evidence" value="ECO:0000318"/>
    <property type="project" value="GO_Central"/>
</dbReference>
<dbReference type="KEGG" id="xla:108699080"/>
<evidence type="ECO:0000313" key="15">
    <source>
        <dbReference type="RefSeq" id="XP_018086431.2"/>
    </source>
</evidence>
<dbReference type="InterPro" id="IPR050516">
    <property type="entry name" value="Olfactory_GPCR"/>
</dbReference>
<evidence type="ECO:0000256" key="2">
    <source>
        <dbReference type="ARBA" id="ARBA00022475"/>
    </source>
</evidence>
<keyword evidence="2 12" id="KW-1003">Cell membrane</keyword>
<dbReference type="FunFam" id="1.20.1070.10:FF:000001">
    <property type="entry name" value="Olfactory receptor"/>
    <property type="match status" value="1"/>
</dbReference>
<dbReference type="CDD" id="cd13954">
    <property type="entry name" value="7tmA_OR"/>
    <property type="match status" value="1"/>
</dbReference>
<keyword evidence="5 12" id="KW-0552">Olfaction</keyword>
<evidence type="ECO:0000256" key="12">
    <source>
        <dbReference type="RuleBase" id="RU363047"/>
    </source>
</evidence>
<gene>
    <name evidence="15" type="primary">LOC108699080</name>
</gene>
<feature type="domain" description="G-protein coupled receptors family 1 profile" evidence="13">
    <location>
        <begin position="41"/>
        <end position="290"/>
    </location>
</feature>
<dbReference type="SUPFAM" id="SSF81321">
    <property type="entry name" value="Family A G protein-coupled receptor-like"/>
    <property type="match status" value="1"/>
</dbReference>
<evidence type="ECO:0000256" key="6">
    <source>
        <dbReference type="ARBA" id="ARBA00022989"/>
    </source>
</evidence>
<name>A0A8J0TLH0_XENLA</name>
<evidence type="ECO:0000256" key="3">
    <source>
        <dbReference type="ARBA" id="ARBA00022606"/>
    </source>
</evidence>
<keyword evidence="4 11" id="KW-0812">Transmembrane</keyword>
<dbReference type="Pfam" id="PF13853">
    <property type="entry name" value="7tm_4"/>
    <property type="match status" value="1"/>
</dbReference>